<dbReference type="Pfam" id="PF13469">
    <property type="entry name" value="Sulfotransfer_3"/>
    <property type="match status" value="1"/>
</dbReference>
<dbReference type="SUPFAM" id="SSF52540">
    <property type="entry name" value="P-loop containing nucleoside triphosphate hydrolases"/>
    <property type="match status" value="1"/>
</dbReference>
<dbReference type="EMBL" id="GFPF01008499">
    <property type="protein sequence ID" value="MAA19645.1"/>
    <property type="molecule type" value="Transcribed_RNA"/>
</dbReference>
<keyword evidence="1" id="KW-0732">Signal</keyword>
<feature type="signal peptide" evidence="1">
    <location>
        <begin position="1"/>
        <end position="23"/>
    </location>
</feature>
<dbReference type="GO" id="GO:0006044">
    <property type="term" value="P:N-acetylglucosamine metabolic process"/>
    <property type="evidence" value="ECO:0007669"/>
    <property type="project" value="TreeGrafter"/>
</dbReference>
<sequence length="391" mass="44186">MRQGTRLALFILISSLLLLVCKVYFVRETCNSIKSVDKARHRHFTQTTKLDVPQTRVLIDGAHAEEATAASKNPANVSADTSDFFLEGPLPVAFKHVLEKYPIVPIADVKIVLIIAYYRSGSSFFGELMSSTPRTFFHYEPLMLFTVAGGIRPGRQHHAFQLLDALVRCRFEPLYTAWMESTAYYKHNHFLADICGGGESCFSPGHLTGLCSRAQTQVFKFTRLSVAQVQSWIQQNPEIAPSVRVIHLVRDPRAMYASRRRLDWCRNDKHCGSAAALCGQVRSDLDAFGELGRHLPSNRIYQMRFEDLAADPLNETRRLFTTLGLDFAPSVSDYVGNHTTATGAKTKDEFSTWRNAKEVADRWRRRLPLGTIRAIETTCNDVILRLGYRLP</sequence>
<name>A0A224YRV1_9ACAR</name>
<dbReference type="InterPro" id="IPR027417">
    <property type="entry name" value="P-loop_NTPase"/>
</dbReference>
<dbReference type="InterPro" id="IPR051135">
    <property type="entry name" value="Gal/GlcNAc/GalNAc_ST"/>
</dbReference>
<dbReference type="Gene3D" id="3.40.50.300">
    <property type="entry name" value="P-loop containing nucleotide triphosphate hydrolases"/>
    <property type="match status" value="1"/>
</dbReference>
<proteinExistence type="predicted"/>
<dbReference type="PANTHER" id="PTHR10704:SF44">
    <property type="entry name" value="LD35051P-RELATED"/>
    <property type="match status" value="1"/>
</dbReference>
<evidence type="ECO:0000313" key="2">
    <source>
        <dbReference type="EMBL" id="MAA19645.1"/>
    </source>
</evidence>
<organism evidence="2">
    <name type="scientific">Rhipicephalus zambeziensis</name>
    <dbReference type="NCBI Taxonomy" id="60191"/>
    <lineage>
        <taxon>Eukaryota</taxon>
        <taxon>Metazoa</taxon>
        <taxon>Ecdysozoa</taxon>
        <taxon>Arthropoda</taxon>
        <taxon>Chelicerata</taxon>
        <taxon>Arachnida</taxon>
        <taxon>Acari</taxon>
        <taxon>Parasitiformes</taxon>
        <taxon>Ixodida</taxon>
        <taxon>Ixodoidea</taxon>
        <taxon>Ixodidae</taxon>
        <taxon>Rhipicephalinae</taxon>
        <taxon>Rhipicephalus</taxon>
        <taxon>Rhipicephalus</taxon>
    </lineage>
</organism>
<dbReference type="GO" id="GO:0001517">
    <property type="term" value="F:N-acetylglucosamine 6-O-sulfotransferase activity"/>
    <property type="evidence" value="ECO:0007669"/>
    <property type="project" value="TreeGrafter"/>
</dbReference>
<feature type="chain" id="PRO_5012985447" evidence="1">
    <location>
        <begin position="24"/>
        <end position="391"/>
    </location>
</feature>
<dbReference type="GO" id="GO:0006790">
    <property type="term" value="P:sulfur compound metabolic process"/>
    <property type="evidence" value="ECO:0007669"/>
    <property type="project" value="TreeGrafter"/>
</dbReference>
<dbReference type="PANTHER" id="PTHR10704">
    <property type="entry name" value="CARBOHYDRATE SULFOTRANSFERASE"/>
    <property type="match status" value="1"/>
</dbReference>
<dbReference type="AlphaFoldDB" id="A0A224YRV1"/>
<accession>A0A224YRV1</accession>
<evidence type="ECO:0000256" key="1">
    <source>
        <dbReference type="SAM" id="SignalP"/>
    </source>
</evidence>
<reference evidence="2" key="1">
    <citation type="journal article" date="2017" name="Parasit. Vectors">
        <title>Sialotranscriptomics of Rhipicephalus zambeziensis reveals intricate expression profiles of secretory proteins and suggests tight temporal transcriptional regulation during blood-feeding.</title>
        <authorList>
            <person name="de Castro M.H."/>
            <person name="de Klerk D."/>
            <person name="Pienaar R."/>
            <person name="Rees D.J.G."/>
            <person name="Mans B.J."/>
        </authorList>
    </citation>
    <scope>NUCLEOTIDE SEQUENCE</scope>
    <source>
        <tissue evidence="2">Salivary glands</tissue>
    </source>
</reference>
<protein>
    <submittedName>
        <fullName evidence="2">Protein containing Sulfotransfer 1 domain</fullName>
    </submittedName>
</protein>